<gene>
    <name evidence="2" type="ORF">H7344_02740</name>
</gene>
<proteinExistence type="predicted"/>
<sequence>MVEALPLRIFLASPGDMENERAAVRACVDEHNARHDGEDGVMFEVVGWDRVRGTVRRAQEAINDLIAESHFMITLFKDAWGSAPGSPWGYTSGTEEEFFTALLELGQAEQPMRDLWVGFVKGSEPDARILRLRQHIIDGHSVMLESITDLRDLKEKLTQRLESWHDLVDTKIPRHVDLVPSSGKDVLRAANLRLRGEKLIDLGQPDAGRASLKEAAVLGGPIEKLAYAKVLRRAGDLNAAYTQTQKAIDYFTDGGTLYSTLAADAFSAQARVLNDQGRERDAIGRLEHALTLAIGDDANAQAIRCRIQDDLGLAYQKVDDLANAQRSFEAALSVRQKVGRDVDVAQSLINLARLLIAADDLESAADYAEEVVATLRATPPSGLHANSEVLAAQVRLRQGRPDEGVPHVERALAINRQLANRRGEAISLLLLAQCHRAAGRLDDAEDIAMECIAVNEAMGDANGAAKAQWILDHLADHPPVS</sequence>
<dbReference type="InterPro" id="IPR019734">
    <property type="entry name" value="TPR_rpt"/>
</dbReference>
<protein>
    <submittedName>
        <fullName evidence="2">Tetratricopeptide repeat protein</fullName>
    </submittedName>
</protein>
<dbReference type="Gene3D" id="1.25.40.10">
    <property type="entry name" value="Tetratricopeptide repeat domain"/>
    <property type="match status" value="1"/>
</dbReference>
<name>A0ABR6U5G9_9ACTN</name>
<dbReference type="SMART" id="SM00028">
    <property type="entry name" value="TPR"/>
    <property type="match status" value="5"/>
</dbReference>
<dbReference type="SUPFAM" id="SSF48452">
    <property type="entry name" value="TPR-like"/>
    <property type="match status" value="1"/>
</dbReference>
<accession>A0ABR6U5G9</accession>
<evidence type="ECO:0000313" key="3">
    <source>
        <dbReference type="Proteomes" id="UP000604001"/>
    </source>
</evidence>
<feature type="domain" description="DUF4062" evidence="1">
    <location>
        <begin position="8"/>
        <end position="101"/>
    </location>
</feature>
<evidence type="ECO:0000259" key="1">
    <source>
        <dbReference type="Pfam" id="PF13271"/>
    </source>
</evidence>
<dbReference type="EMBL" id="JACMYC010000001">
    <property type="protein sequence ID" value="MBC2959214.1"/>
    <property type="molecule type" value="Genomic_DNA"/>
</dbReference>
<evidence type="ECO:0000313" key="2">
    <source>
        <dbReference type="EMBL" id="MBC2959214.1"/>
    </source>
</evidence>
<keyword evidence="3" id="KW-1185">Reference proteome</keyword>
<dbReference type="InterPro" id="IPR025139">
    <property type="entry name" value="DUF4062"/>
</dbReference>
<reference evidence="2 3" key="1">
    <citation type="submission" date="2020-08" db="EMBL/GenBank/DDBJ databases">
        <title>novel species in genus Nocardioides.</title>
        <authorList>
            <person name="Zhang G."/>
        </authorList>
    </citation>
    <scope>NUCLEOTIDE SEQUENCE [LARGE SCALE GENOMIC DNA]</scope>
    <source>
        <strain evidence="2 3">SC8A-24</strain>
    </source>
</reference>
<comment type="caution">
    <text evidence="2">The sequence shown here is derived from an EMBL/GenBank/DDBJ whole genome shotgun (WGS) entry which is preliminary data.</text>
</comment>
<dbReference type="InterPro" id="IPR011990">
    <property type="entry name" value="TPR-like_helical_dom_sf"/>
</dbReference>
<dbReference type="Pfam" id="PF13271">
    <property type="entry name" value="DUF4062"/>
    <property type="match status" value="1"/>
</dbReference>
<dbReference type="Pfam" id="PF13424">
    <property type="entry name" value="TPR_12"/>
    <property type="match status" value="2"/>
</dbReference>
<dbReference type="RefSeq" id="WP_186344457.1">
    <property type="nucleotide sequence ID" value="NZ_BMMR01000001.1"/>
</dbReference>
<organism evidence="2 3">
    <name type="scientific">Nocardioides deserti</name>
    <dbReference type="NCBI Taxonomy" id="1588644"/>
    <lineage>
        <taxon>Bacteria</taxon>
        <taxon>Bacillati</taxon>
        <taxon>Actinomycetota</taxon>
        <taxon>Actinomycetes</taxon>
        <taxon>Propionibacteriales</taxon>
        <taxon>Nocardioidaceae</taxon>
        <taxon>Nocardioides</taxon>
    </lineage>
</organism>
<dbReference type="Proteomes" id="UP000604001">
    <property type="component" value="Unassembled WGS sequence"/>
</dbReference>